<sequence>MEFWHKLRRHVQIGWSPLAIFRKTDCDSERLLSDSEAYGTMSSEDRTDTTKVQPFRSSRQQSWFSIEGLHLLLLHFWLSKSAYLRQFGVLVPYICPSGDWKTQTSILVMILLFFKDRALQVLIPRQVGIIMDTIRSGSSNPWTIMTKICWWMFLDVALKFEIPEAVAMTRVSHVATKNLVASFHAHILNLSLDFFRGERSAELLTTLNDGESISEAIAEFLLDLIPMVADLVVAMIYLHYTINGYVTLAIAFFGAIYIFLIQYGICWQSDSYRSYVEKRRQVQHELQDSIQNWQAIFCFRQQDYESRRFLETLTELLRRRTRYYMRHYLVSNARSLLLSLALLGAASATTLGIRNGAAPSNFAVLITYWAAISRNLSGLTKSLRNFGEMLVSAEKLVRILQANPTVVDGARSLLIQDGALLFENVSFTYAGHATGVQNINFKVPGGSTVALVGESGGGKSTIASLLLRLYDVENGAIKIDDQDIRDVTLSSLGDAVAIVPQESHIFDRPVIDNIRCGRGNATEEEVIEVCKAIGLHDAIMKFEENYQMKAGEGGNRLSGGQRQRVGIARVLLKRPKVIILDEPTSAVDSVTEAKIKETFDRLSYRPTILVVAHRLSTIKDADLILVIHEGRISEKGTHSELMAQDGMYHELWLSQSK</sequence>
<protein>
    <recommendedName>
        <fullName evidence="14">ABC transporter domain-containing protein</fullName>
    </recommendedName>
</protein>
<dbReference type="InterPro" id="IPR003593">
    <property type="entry name" value="AAA+_ATPase"/>
</dbReference>
<keyword evidence="3" id="KW-1003">Cell membrane</keyword>
<dbReference type="GO" id="GO:0016887">
    <property type="term" value="F:ATP hydrolysis activity"/>
    <property type="evidence" value="ECO:0007669"/>
    <property type="project" value="InterPro"/>
</dbReference>
<evidence type="ECO:0000313" key="13">
    <source>
        <dbReference type="Proteomes" id="UP000053342"/>
    </source>
</evidence>
<dbReference type="PROSITE" id="PS50893">
    <property type="entry name" value="ABC_TRANSPORTER_2"/>
    <property type="match status" value="1"/>
</dbReference>
<dbReference type="Gene3D" id="3.40.50.300">
    <property type="entry name" value="P-loop containing nucleotide triphosphate hydrolases"/>
    <property type="match status" value="1"/>
</dbReference>
<keyword evidence="4 9" id="KW-0812">Transmembrane</keyword>
<dbReference type="Proteomes" id="UP000053342">
    <property type="component" value="Unassembled WGS sequence"/>
</dbReference>
<keyword evidence="13" id="KW-1185">Reference proteome</keyword>
<evidence type="ECO:0000256" key="4">
    <source>
        <dbReference type="ARBA" id="ARBA00022692"/>
    </source>
</evidence>
<dbReference type="SUPFAM" id="SSF90123">
    <property type="entry name" value="ABC transporter transmembrane region"/>
    <property type="match status" value="1"/>
</dbReference>
<dbReference type="OrthoDB" id="4161646at2759"/>
<dbReference type="InterPro" id="IPR003439">
    <property type="entry name" value="ABC_transporter-like_ATP-bd"/>
</dbReference>
<keyword evidence="8 9" id="KW-0472">Membrane</keyword>
<dbReference type="AlphaFoldDB" id="A0A0D2A8G3"/>
<dbReference type="VEuPathDB" id="FungiDB:PV06_11125"/>
<dbReference type="InterPro" id="IPR027417">
    <property type="entry name" value="P-loop_NTPase"/>
</dbReference>
<feature type="domain" description="ABC transporter" evidence="10">
    <location>
        <begin position="420"/>
        <end position="654"/>
    </location>
</feature>
<keyword evidence="7 9" id="KW-1133">Transmembrane helix</keyword>
<keyword evidence="2" id="KW-0813">Transport</keyword>
<evidence type="ECO:0000256" key="1">
    <source>
        <dbReference type="ARBA" id="ARBA00004651"/>
    </source>
</evidence>
<dbReference type="GO" id="GO:0140359">
    <property type="term" value="F:ABC-type transporter activity"/>
    <property type="evidence" value="ECO:0007669"/>
    <property type="project" value="InterPro"/>
</dbReference>
<evidence type="ECO:0000259" key="10">
    <source>
        <dbReference type="PROSITE" id="PS50893"/>
    </source>
</evidence>
<accession>A0A0D2A8G3</accession>
<dbReference type="PROSITE" id="PS50929">
    <property type="entry name" value="ABC_TM1F"/>
    <property type="match status" value="1"/>
</dbReference>
<dbReference type="GO" id="GO:0005524">
    <property type="term" value="F:ATP binding"/>
    <property type="evidence" value="ECO:0007669"/>
    <property type="project" value="UniProtKB-KW"/>
</dbReference>
<dbReference type="InterPro" id="IPR036640">
    <property type="entry name" value="ABC1_TM_sf"/>
</dbReference>
<dbReference type="HOGENOM" id="CLU_000604_84_3_1"/>
<evidence type="ECO:0000313" key="12">
    <source>
        <dbReference type="EMBL" id="KIW36611.1"/>
    </source>
</evidence>
<evidence type="ECO:0000256" key="7">
    <source>
        <dbReference type="ARBA" id="ARBA00022989"/>
    </source>
</evidence>
<organism evidence="12 13">
    <name type="scientific">Exophiala oligosperma</name>
    <dbReference type="NCBI Taxonomy" id="215243"/>
    <lineage>
        <taxon>Eukaryota</taxon>
        <taxon>Fungi</taxon>
        <taxon>Dikarya</taxon>
        <taxon>Ascomycota</taxon>
        <taxon>Pezizomycotina</taxon>
        <taxon>Eurotiomycetes</taxon>
        <taxon>Chaetothyriomycetidae</taxon>
        <taxon>Chaetothyriales</taxon>
        <taxon>Herpotrichiellaceae</taxon>
        <taxon>Exophiala</taxon>
    </lineage>
</organism>
<feature type="transmembrane region" description="Helical" evidence="9">
    <location>
        <begin position="246"/>
        <end position="265"/>
    </location>
</feature>
<keyword evidence="5" id="KW-0547">Nucleotide-binding</keyword>
<dbReference type="STRING" id="215243.A0A0D2A8G3"/>
<dbReference type="Pfam" id="PF00664">
    <property type="entry name" value="ABC_membrane"/>
    <property type="match status" value="1"/>
</dbReference>
<dbReference type="PANTHER" id="PTHR24221:SF503">
    <property type="entry name" value="MITOCHONDRIAL POTASSIUM CHANNEL ATP-BINDING SUBUNIT"/>
    <property type="match status" value="1"/>
</dbReference>
<name>A0A0D2A8G3_9EURO</name>
<dbReference type="FunFam" id="3.40.50.300:FF:000221">
    <property type="entry name" value="Multidrug ABC transporter ATP-binding protein"/>
    <property type="match status" value="1"/>
</dbReference>
<evidence type="ECO:0000256" key="5">
    <source>
        <dbReference type="ARBA" id="ARBA00022741"/>
    </source>
</evidence>
<dbReference type="GO" id="GO:0005886">
    <property type="term" value="C:plasma membrane"/>
    <property type="evidence" value="ECO:0007669"/>
    <property type="project" value="UniProtKB-SubCell"/>
</dbReference>
<dbReference type="SUPFAM" id="SSF52540">
    <property type="entry name" value="P-loop containing nucleoside triphosphate hydrolases"/>
    <property type="match status" value="1"/>
</dbReference>
<dbReference type="EMBL" id="KN847351">
    <property type="protein sequence ID" value="KIW36611.1"/>
    <property type="molecule type" value="Genomic_DNA"/>
</dbReference>
<evidence type="ECO:0000256" key="3">
    <source>
        <dbReference type="ARBA" id="ARBA00022475"/>
    </source>
</evidence>
<dbReference type="InterPro" id="IPR017871">
    <property type="entry name" value="ABC_transporter-like_CS"/>
</dbReference>
<gene>
    <name evidence="12" type="ORF">PV06_11125</name>
</gene>
<dbReference type="InterPro" id="IPR039421">
    <property type="entry name" value="Type_1_exporter"/>
</dbReference>
<evidence type="ECO:0000256" key="2">
    <source>
        <dbReference type="ARBA" id="ARBA00022448"/>
    </source>
</evidence>
<evidence type="ECO:0000256" key="6">
    <source>
        <dbReference type="ARBA" id="ARBA00022840"/>
    </source>
</evidence>
<feature type="domain" description="ABC transmembrane type-1" evidence="11">
    <location>
        <begin position="168"/>
        <end position="388"/>
    </location>
</feature>
<dbReference type="GeneID" id="27363199"/>
<feature type="transmembrane region" description="Helical" evidence="9">
    <location>
        <begin position="328"/>
        <end position="351"/>
    </location>
</feature>
<evidence type="ECO:0000256" key="8">
    <source>
        <dbReference type="ARBA" id="ARBA00023136"/>
    </source>
</evidence>
<evidence type="ECO:0000256" key="9">
    <source>
        <dbReference type="SAM" id="Phobius"/>
    </source>
</evidence>
<dbReference type="InterPro" id="IPR011527">
    <property type="entry name" value="ABC1_TM_dom"/>
</dbReference>
<proteinExistence type="predicted"/>
<reference evidence="12 13" key="1">
    <citation type="submission" date="2015-01" db="EMBL/GenBank/DDBJ databases">
        <title>The Genome Sequence of Exophiala oligosperma CBS72588.</title>
        <authorList>
            <consortium name="The Broad Institute Genomics Platform"/>
            <person name="Cuomo C."/>
            <person name="de Hoog S."/>
            <person name="Gorbushina A."/>
            <person name="Stielow B."/>
            <person name="Teixiera M."/>
            <person name="Abouelleil A."/>
            <person name="Chapman S.B."/>
            <person name="Priest M."/>
            <person name="Young S.K."/>
            <person name="Wortman J."/>
            <person name="Nusbaum C."/>
            <person name="Birren B."/>
        </authorList>
    </citation>
    <scope>NUCLEOTIDE SEQUENCE [LARGE SCALE GENOMIC DNA]</scope>
    <source>
        <strain evidence="12 13">CBS 72588</strain>
    </source>
</reference>
<comment type="subcellular location">
    <subcellularLocation>
        <location evidence="1">Cell membrane</location>
        <topology evidence="1">Multi-pass membrane protein</topology>
    </subcellularLocation>
</comment>
<evidence type="ECO:0008006" key="14">
    <source>
        <dbReference type="Google" id="ProtNLM"/>
    </source>
</evidence>
<dbReference type="Gene3D" id="1.20.1560.10">
    <property type="entry name" value="ABC transporter type 1, transmembrane domain"/>
    <property type="match status" value="1"/>
</dbReference>
<evidence type="ECO:0000259" key="11">
    <source>
        <dbReference type="PROSITE" id="PS50929"/>
    </source>
</evidence>
<dbReference type="PROSITE" id="PS00211">
    <property type="entry name" value="ABC_TRANSPORTER_1"/>
    <property type="match status" value="1"/>
</dbReference>
<dbReference type="Pfam" id="PF00005">
    <property type="entry name" value="ABC_tran"/>
    <property type="match status" value="1"/>
</dbReference>
<dbReference type="RefSeq" id="XP_016256827.1">
    <property type="nucleotide sequence ID" value="XM_016412751.1"/>
</dbReference>
<dbReference type="SMART" id="SM00382">
    <property type="entry name" value="AAA"/>
    <property type="match status" value="1"/>
</dbReference>
<keyword evidence="6" id="KW-0067">ATP-binding</keyword>
<dbReference type="PANTHER" id="PTHR24221">
    <property type="entry name" value="ATP-BINDING CASSETTE SUB-FAMILY B"/>
    <property type="match status" value="1"/>
</dbReference>